<dbReference type="PROSITE" id="PS50222">
    <property type="entry name" value="EF_HAND_2"/>
    <property type="match status" value="1"/>
</dbReference>
<dbReference type="Pfam" id="PF15799">
    <property type="entry name" value="CCD48"/>
    <property type="match status" value="2"/>
</dbReference>
<dbReference type="AlphaFoldDB" id="A0A0U2USM7"/>
<dbReference type="GO" id="GO:0005509">
    <property type="term" value="F:calcium ion binding"/>
    <property type="evidence" value="ECO:0007669"/>
    <property type="project" value="InterPro"/>
</dbReference>
<keyword evidence="1" id="KW-0175">Coiled coil</keyword>
<feature type="region of interest" description="Disordered" evidence="2">
    <location>
        <begin position="173"/>
        <end position="203"/>
    </location>
</feature>
<evidence type="ECO:0000259" key="3">
    <source>
        <dbReference type="PROSITE" id="PS50222"/>
    </source>
</evidence>
<protein>
    <submittedName>
        <fullName evidence="4">Ef-hand and coiled-coil domain-containing protein 1-like</fullName>
    </submittedName>
</protein>
<feature type="domain" description="EF-hand" evidence="3">
    <location>
        <begin position="41"/>
        <end position="76"/>
    </location>
</feature>
<dbReference type="InterPro" id="IPR031601">
    <property type="entry name" value="CCD48"/>
</dbReference>
<proteinExistence type="evidence at transcript level"/>
<evidence type="ECO:0000256" key="2">
    <source>
        <dbReference type="SAM" id="MobiDB-lite"/>
    </source>
</evidence>
<accession>A0A0U2USM7</accession>
<evidence type="ECO:0000256" key="1">
    <source>
        <dbReference type="SAM" id="Coils"/>
    </source>
</evidence>
<feature type="compositionally biased region" description="Acidic residues" evidence="2">
    <location>
        <begin position="460"/>
        <end position="474"/>
    </location>
</feature>
<feature type="region of interest" description="Disordered" evidence="2">
    <location>
        <begin position="379"/>
        <end position="475"/>
    </location>
</feature>
<feature type="compositionally biased region" description="Basic and acidic residues" evidence="2">
    <location>
        <begin position="449"/>
        <end position="459"/>
    </location>
</feature>
<dbReference type="InterPro" id="IPR002048">
    <property type="entry name" value="EF_hand_dom"/>
</dbReference>
<feature type="coiled-coil region" evidence="1">
    <location>
        <begin position="275"/>
        <end position="320"/>
    </location>
</feature>
<dbReference type="EMBL" id="KT876108">
    <property type="protein sequence ID" value="ALR88606.1"/>
    <property type="molecule type" value="mRNA"/>
</dbReference>
<organism evidence="4">
    <name type="scientific">Saccoglossus kowalevskii</name>
    <name type="common">Acorn worm</name>
    <dbReference type="NCBI Taxonomy" id="10224"/>
    <lineage>
        <taxon>Eukaryota</taxon>
        <taxon>Metazoa</taxon>
        <taxon>Hemichordata</taxon>
        <taxon>Enteropneusta</taxon>
        <taxon>Harrimaniidae</taxon>
        <taxon>Saccoglossus</taxon>
    </lineage>
</organism>
<dbReference type="OrthoDB" id="10054715at2759"/>
<reference evidence="4" key="1">
    <citation type="journal article" date="2015" name="Nature">
        <title>Hemichordate genomes and deuterostome origins.</title>
        <authorList>
            <person name="Simakov O."/>
            <person name="Kawashima T."/>
            <person name="Marletaz F."/>
            <person name="Jenkins J."/>
            <person name="Koyanagi R."/>
            <person name="Mitros T."/>
            <person name="Hisata K."/>
            <person name="Bredeson J."/>
            <person name="Shoguchi E."/>
            <person name="Gyoja F."/>
            <person name="Yue J.X."/>
            <person name="Chen Y.C."/>
            <person name="Freeman R.M.Jr."/>
            <person name="Sasaki A."/>
            <person name="Hikosaka-Katayama T."/>
            <person name="Sato A."/>
            <person name="Fujie M."/>
            <person name="Baughman K.W."/>
            <person name="Levine J."/>
            <person name="Gonzalez P."/>
            <person name="Cameron C."/>
            <person name="Fritzenwanker J.H."/>
            <person name="Pani A.M."/>
            <person name="Goto H."/>
            <person name="Kanda M."/>
            <person name="Arakaki N."/>
            <person name="Yamasaki S."/>
            <person name="Qu J."/>
            <person name="Cree A."/>
            <person name="Ding Y."/>
            <person name="Dinh H.H."/>
            <person name="Dugan S."/>
            <person name="Holder M."/>
            <person name="Jhangiani S.N."/>
            <person name="Kovar C.L."/>
            <person name="Lee S.L."/>
            <person name="Lewis L.R."/>
            <person name="Morton D."/>
            <person name="Nazareth L.V."/>
            <person name="Okwuonu G."/>
            <person name="Santibanez J."/>
            <person name="Chen R."/>
            <person name="Richards S."/>
            <person name="Muzny D.M."/>
            <person name="Gillis A."/>
            <person name="Peshkin L."/>
            <person name="Wu M."/>
            <person name="Humphreys T."/>
            <person name="Su Y.H."/>
            <person name="Putnam N.H."/>
            <person name="Schmutz J."/>
            <person name="Fujiyama A."/>
            <person name="Yu J.K."/>
            <person name="Tagawa K."/>
            <person name="Worley K.C."/>
            <person name="Gibbs R.A."/>
            <person name="Kirschner M.W."/>
            <person name="Lowe C.J."/>
            <person name="Satoh N."/>
            <person name="Rokhsar D.S."/>
            <person name="Gerhart J."/>
        </authorList>
    </citation>
    <scope>NUCLEOTIDE SEQUENCE</scope>
</reference>
<name>A0A0U2USM7_SACKO</name>
<evidence type="ECO:0000313" key="4">
    <source>
        <dbReference type="EMBL" id="ALR88606.1"/>
    </source>
</evidence>
<feature type="coiled-coil region" evidence="1">
    <location>
        <begin position="478"/>
        <end position="505"/>
    </location>
</feature>
<feature type="region of interest" description="Disordered" evidence="2">
    <location>
        <begin position="625"/>
        <end position="647"/>
    </location>
</feature>
<sequence>MERSESYIFPARRAQWIVSALAYNYGLDRGVENEIVVLAAGLDQYLQEIYHHLDSNGDQKLPCQDFKVLCEILGLLGDGENDIGNSVILFKNLPEELDFKEFHMRLGEYFASRGDKAYKAVPECTHDTEHIDTELRLRHPRTGLTLHTMCVECFSSKPITDIYKSLLHVQGREDNTENSEANSKESGVKEPAQGSNERTLGDQVRELKRELVKSHEENESLREVVEDMRLALQSNDARSLALQVAFRKTHLLHEKCEVKKTKYRTRSPLTQSKSIEALVQELNHLRESRDNQLEEAMRFTQQLEADLLRSRRELLELEYNNNVLTTNQRAMYQELEKTRKTVSESLSKVRCLEGRARQNAETQQCKILELEQRLAPCTSASESNIEETDTGCKENDDNVSDQSERISPAGDSDTSGGDNQSESSISSEEQLFRAVEGRAASDEESQWQENKHEDDYKQIDDDDEEEEQEDEEDNYITMEKMRIRIEELTEQVQQMEDARLAAEEETEGMKTDLFQEIQLRMQDCEVLQYELQNLETERVRLSLMEETFVEVISLLRELRALRISRRSLGKTLMDTIEICHYGNRPIEPERDVRNFINCFHKQLIHCDLLQEAFAARQMMYNSRMEPCKETPDEQPPPQSSFDKETVC</sequence>